<evidence type="ECO:0000256" key="6">
    <source>
        <dbReference type="ARBA" id="ARBA00023136"/>
    </source>
</evidence>
<dbReference type="PROSITE" id="PS50866">
    <property type="entry name" value="GOLD"/>
    <property type="match status" value="1"/>
</dbReference>
<evidence type="ECO:0000256" key="5">
    <source>
        <dbReference type="ARBA" id="ARBA00022989"/>
    </source>
</evidence>
<protein>
    <recommendedName>
        <fullName evidence="10">GOLD domain-containing protein</fullName>
    </recommendedName>
</protein>
<dbReference type="Proteomes" id="UP001367508">
    <property type="component" value="Unassembled WGS sequence"/>
</dbReference>
<gene>
    <name evidence="11" type="ORF">VNO77_21280</name>
</gene>
<dbReference type="InterPro" id="IPR015720">
    <property type="entry name" value="Emp24-like"/>
</dbReference>
<keyword evidence="5 8" id="KW-1133">Transmembrane helix</keyword>
<keyword evidence="6 8" id="KW-0472">Membrane</keyword>
<feature type="signal peptide" evidence="9">
    <location>
        <begin position="1"/>
        <end position="22"/>
    </location>
</feature>
<evidence type="ECO:0000256" key="1">
    <source>
        <dbReference type="ARBA" id="ARBA00004479"/>
    </source>
</evidence>
<dbReference type="PANTHER" id="PTHR22811">
    <property type="entry name" value="TRANSMEMBRANE EMP24 DOMAIN-CONTAINING PROTEIN"/>
    <property type="match status" value="1"/>
</dbReference>
<comment type="caution">
    <text evidence="11">The sequence shown here is derived from an EMBL/GenBank/DDBJ whole genome shotgun (WGS) entry which is preliminary data.</text>
</comment>
<evidence type="ECO:0000256" key="8">
    <source>
        <dbReference type="SAM" id="Phobius"/>
    </source>
</evidence>
<proteinExistence type="inferred from homology"/>
<dbReference type="SMART" id="SM01190">
    <property type="entry name" value="EMP24_GP25L"/>
    <property type="match status" value="1"/>
</dbReference>
<name>A0AAN9LUX7_CANGL</name>
<reference evidence="11 12" key="1">
    <citation type="submission" date="2024-01" db="EMBL/GenBank/DDBJ databases">
        <title>The genomes of 5 underutilized Papilionoideae crops provide insights into root nodulation and disease resistanc.</title>
        <authorList>
            <person name="Jiang F."/>
        </authorList>
    </citation>
    <scope>NUCLEOTIDE SEQUENCE [LARGE SCALE GENOMIC DNA]</scope>
    <source>
        <strain evidence="11">LVBAO_FW01</strain>
        <tissue evidence="11">Leaves</tissue>
    </source>
</reference>
<evidence type="ECO:0000259" key="10">
    <source>
        <dbReference type="PROSITE" id="PS50866"/>
    </source>
</evidence>
<evidence type="ECO:0000313" key="11">
    <source>
        <dbReference type="EMBL" id="KAK7340573.1"/>
    </source>
</evidence>
<evidence type="ECO:0000256" key="2">
    <source>
        <dbReference type="ARBA" id="ARBA00007104"/>
    </source>
</evidence>
<dbReference type="InterPro" id="IPR009038">
    <property type="entry name" value="GOLD_dom"/>
</dbReference>
<accession>A0AAN9LUX7</accession>
<keyword evidence="12" id="KW-1185">Reference proteome</keyword>
<evidence type="ECO:0000256" key="7">
    <source>
        <dbReference type="RuleBase" id="RU003827"/>
    </source>
</evidence>
<evidence type="ECO:0000256" key="9">
    <source>
        <dbReference type="SAM" id="SignalP"/>
    </source>
</evidence>
<comment type="subcellular location">
    <subcellularLocation>
        <location evidence="1 7">Membrane</location>
        <topology evidence="1 7">Single-pass type I membrane protein</topology>
    </subcellularLocation>
</comment>
<dbReference type="AlphaFoldDB" id="A0AAN9LUX7"/>
<feature type="transmembrane region" description="Helical" evidence="8">
    <location>
        <begin position="181"/>
        <end position="201"/>
    </location>
</feature>
<feature type="domain" description="GOLD" evidence="10">
    <location>
        <begin position="32"/>
        <end position="148"/>
    </location>
</feature>
<evidence type="ECO:0000256" key="4">
    <source>
        <dbReference type="ARBA" id="ARBA00022729"/>
    </source>
</evidence>
<evidence type="ECO:0000256" key="3">
    <source>
        <dbReference type="ARBA" id="ARBA00022692"/>
    </source>
</evidence>
<dbReference type="EMBL" id="JAYMYQ010000004">
    <property type="protein sequence ID" value="KAK7340573.1"/>
    <property type="molecule type" value="Genomic_DNA"/>
</dbReference>
<feature type="chain" id="PRO_5043045401" description="GOLD domain-containing protein" evidence="9">
    <location>
        <begin position="23"/>
        <end position="213"/>
    </location>
</feature>
<keyword evidence="3 7" id="KW-0812">Transmembrane</keyword>
<keyword evidence="4 9" id="KW-0732">Signal</keyword>
<organism evidence="11 12">
    <name type="scientific">Canavalia gladiata</name>
    <name type="common">Sword bean</name>
    <name type="synonym">Dolichos gladiatus</name>
    <dbReference type="NCBI Taxonomy" id="3824"/>
    <lineage>
        <taxon>Eukaryota</taxon>
        <taxon>Viridiplantae</taxon>
        <taxon>Streptophyta</taxon>
        <taxon>Embryophyta</taxon>
        <taxon>Tracheophyta</taxon>
        <taxon>Spermatophyta</taxon>
        <taxon>Magnoliopsida</taxon>
        <taxon>eudicotyledons</taxon>
        <taxon>Gunneridae</taxon>
        <taxon>Pentapetalae</taxon>
        <taxon>rosids</taxon>
        <taxon>fabids</taxon>
        <taxon>Fabales</taxon>
        <taxon>Fabaceae</taxon>
        <taxon>Papilionoideae</taxon>
        <taxon>50 kb inversion clade</taxon>
        <taxon>NPAAA clade</taxon>
        <taxon>indigoferoid/millettioid clade</taxon>
        <taxon>Phaseoleae</taxon>
        <taxon>Canavalia</taxon>
    </lineage>
</organism>
<dbReference type="Pfam" id="PF01105">
    <property type="entry name" value="EMP24_GP25L"/>
    <property type="match status" value="1"/>
</dbReference>
<evidence type="ECO:0000313" key="12">
    <source>
        <dbReference type="Proteomes" id="UP001367508"/>
    </source>
</evidence>
<dbReference type="GO" id="GO:0016020">
    <property type="term" value="C:membrane"/>
    <property type="evidence" value="ECO:0007669"/>
    <property type="project" value="UniProtKB-SubCell"/>
</dbReference>
<comment type="similarity">
    <text evidence="2 7">Belongs to the EMP24/GP25L family.</text>
</comment>
<sequence length="213" mass="24190">MSNPILVLIVIAPALMCTFVNSMQFELKQGHPKCISEDINSNAITMGNYFVVNPSHAHPVPHSRNITVTVRSPYGNDYHHGSNVNSGNFTFAAAESGEYTACFSVPSNHDPALTVTIDFVWRTGVVANDWSMVAKRGQIEAMEFELKKLYDSVKYIHNEMFYLREREKEMQDLNRATNSKMFTFTFLSILVCLSVAGLQLWHLKTFFEKKKLL</sequence>